<dbReference type="InterPro" id="IPR029068">
    <property type="entry name" value="Glyas_Bleomycin-R_OHBP_Dase"/>
</dbReference>
<dbReference type="Gene3D" id="3.10.180.10">
    <property type="entry name" value="2,3-Dihydroxybiphenyl 1,2-Dioxygenase, domain 1"/>
    <property type="match status" value="1"/>
</dbReference>
<proteinExistence type="predicted"/>
<organism evidence="2 3">
    <name type="scientific">Catalinimonas alkaloidigena</name>
    <dbReference type="NCBI Taxonomy" id="1075417"/>
    <lineage>
        <taxon>Bacteria</taxon>
        <taxon>Pseudomonadati</taxon>
        <taxon>Bacteroidota</taxon>
        <taxon>Cytophagia</taxon>
        <taxon>Cytophagales</taxon>
        <taxon>Catalimonadaceae</taxon>
        <taxon>Catalinimonas</taxon>
    </lineage>
</organism>
<sequence>MKNSLNWFEIPVADFDRAHRFYSIIYAHQLPIQESDGYRMAMFQDTMEQEGVGGAIVAGAGQIPGPAGAKVYLNLGDNLDEILARVEPAGGKIVIPATKMPEYGSYAVFEDTEGNHVGVHTYN</sequence>
<dbReference type="PANTHER" id="PTHR33993">
    <property type="entry name" value="GLYOXALASE-RELATED"/>
    <property type="match status" value="1"/>
</dbReference>
<reference evidence="2 3" key="1">
    <citation type="submission" date="2016-10" db="EMBL/GenBank/DDBJ databases">
        <authorList>
            <person name="de Groot N.N."/>
        </authorList>
    </citation>
    <scope>NUCLEOTIDE SEQUENCE [LARGE SCALE GENOMIC DNA]</scope>
    <source>
        <strain evidence="2 3">DSM 25186</strain>
    </source>
</reference>
<name>A0A1G9BD02_9BACT</name>
<dbReference type="OrthoDB" id="9804235at2"/>
<dbReference type="InterPro" id="IPR004360">
    <property type="entry name" value="Glyas_Fos-R_dOase_dom"/>
</dbReference>
<dbReference type="PROSITE" id="PS51819">
    <property type="entry name" value="VOC"/>
    <property type="match status" value="1"/>
</dbReference>
<protein>
    <recommendedName>
        <fullName evidence="1">VOC domain-containing protein</fullName>
    </recommendedName>
</protein>
<gene>
    <name evidence="2" type="ORF">SAMN05421823_102582</name>
</gene>
<dbReference type="SUPFAM" id="SSF54593">
    <property type="entry name" value="Glyoxalase/Bleomycin resistance protein/Dihydroxybiphenyl dioxygenase"/>
    <property type="match status" value="1"/>
</dbReference>
<dbReference type="Pfam" id="PF00903">
    <property type="entry name" value="Glyoxalase"/>
    <property type="match status" value="1"/>
</dbReference>
<feature type="domain" description="VOC" evidence="1">
    <location>
        <begin position="4"/>
        <end position="122"/>
    </location>
</feature>
<dbReference type="RefSeq" id="WP_089680359.1">
    <property type="nucleotide sequence ID" value="NZ_FNFO01000002.1"/>
</dbReference>
<dbReference type="PANTHER" id="PTHR33993:SF2">
    <property type="entry name" value="VOC DOMAIN-CONTAINING PROTEIN"/>
    <property type="match status" value="1"/>
</dbReference>
<dbReference type="CDD" id="cd07247">
    <property type="entry name" value="SgaA_N_like"/>
    <property type="match status" value="1"/>
</dbReference>
<evidence type="ECO:0000313" key="3">
    <source>
        <dbReference type="Proteomes" id="UP000198510"/>
    </source>
</evidence>
<dbReference type="InterPro" id="IPR037523">
    <property type="entry name" value="VOC_core"/>
</dbReference>
<dbReference type="AlphaFoldDB" id="A0A1G9BD02"/>
<dbReference type="STRING" id="1075417.SAMN05421823_102582"/>
<evidence type="ECO:0000259" key="1">
    <source>
        <dbReference type="PROSITE" id="PS51819"/>
    </source>
</evidence>
<dbReference type="Proteomes" id="UP000198510">
    <property type="component" value="Unassembled WGS sequence"/>
</dbReference>
<dbReference type="InterPro" id="IPR052164">
    <property type="entry name" value="Anthracycline_SecMetBiosynth"/>
</dbReference>
<accession>A0A1G9BD02</accession>
<evidence type="ECO:0000313" key="2">
    <source>
        <dbReference type="EMBL" id="SDK37363.1"/>
    </source>
</evidence>
<dbReference type="EMBL" id="FNFO01000002">
    <property type="protein sequence ID" value="SDK37363.1"/>
    <property type="molecule type" value="Genomic_DNA"/>
</dbReference>
<keyword evidence="3" id="KW-1185">Reference proteome</keyword>